<accession>A0A2G5E1S3</accession>
<dbReference type="SUPFAM" id="SSF101447">
    <property type="entry name" value="Formin homology 2 domain (FH2 domain)"/>
    <property type="match status" value="1"/>
</dbReference>
<dbReference type="InterPro" id="IPR036397">
    <property type="entry name" value="RNaseH_sf"/>
</dbReference>
<dbReference type="OrthoDB" id="10252740at2759"/>
<dbReference type="CDD" id="cd02846">
    <property type="entry name" value="PAZ_argonaute_like"/>
    <property type="match status" value="1"/>
</dbReference>
<feature type="region of interest" description="Disordered" evidence="3">
    <location>
        <begin position="1"/>
        <end position="52"/>
    </location>
</feature>
<reference evidence="6 7" key="1">
    <citation type="submission" date="2017-09" db="EMBL/GenBank/DDBJ databases">
        <title>WGS assembly of Aquilegia coerulea Goldsmith.</title>
        <authorList>
            <person name="Hodges S."/>
            <person name="Kramer E."/>
            <person name="Nordborg M."/>
            <person name="Tomkins J."/>
            <person name="Borevitz J."/>
            <person name="Derieg N."/>
            <person name="Yan J."/>
            <person name="Mihaltcheva S."/>
            <person name="Hayes R.D."/>
            <person name="Rokhsar D."/>
        </authorList>
    </citation>
    <scope>NUCLEOTIDE SEQUENCE [LARGE SCALE GENOMIC DNA]</scope>
    <source>
        <strain evidence="7">cv. Goldsmith</strain>
    </source>
</reference>
<evidence type="ECO:0000256" key="3">
    <source>
        <dbReference type="SAM" id="MobiDB-lite"/>
    </source>
</evidence>
<dbReference type="SMART" id="SM00950">
    <property type="entry name" value="Piwi"/>
    <property type="match status" value="1"/>
</dbReference>
<keyword evidence="7" id="KW-1185">Reference proteome</keyword>
<evidence type="ECO:0000256" key="2">
    <source>
        <dbReference type="ARBA" id="ARBA00023158"/>
    </source>
</evidence>
<dbReference type="InParanoid" id="A0A2G5E1S3"/>
<dbReference type="STRING" id="218851.A0A2G5E1S3"/>
<dbReference type="InterPro" id="IPR003100">
    <property type="entry name" value="PAZ_dom"/>
</dbReference>
<feature type="domain" description="Piwi" evidence="5">
    <location>
        <begin position="561"/>
        <end position="863"/>
    </location>
</feature>
<dbReference type="InterPro" id="IPR036085">
    <property type="entry name" value="PAZ_dom_sf"/>
</dbReference>
<evidence type="ECO:0000259" key="4">
    <source>
        <dbReference type="PROSITE" id="PS50821"/>
    </source>
</evidence>
<protein>
    <submittedName>
        <fullName evidence="6">Uncharacterized protein</fullName>
    </submittedName>
</protein>
<dbReference type="InterPro" id="IPR032474">
    <property type="entry name" value="Argonaute_N"/>
</dbReference>
<dbReference type="SUPFAM" id="SSF53098">
    <property type="entry name" value="Ribonuclease H-like"/>
    <property type="match status" value="1"/>
</dbReference>
<dbReference type="GO" id="GO:0003723">
    <property type="term" value="F:RNA binding"/>
    <property type="evidence" value="ECO:0007669"/>
    <property type="project" value="InterPro"/>
</dbReference>
<dbReference type="PANTHER" id="PTHR22891">
    <property type="entry name" value="EUKARYOTIC TRANSLATION INITIATION FACTOR 2C"/>
    <property type="match status" value="1"/>
</dbReference>
<dbReference type="CDD" id="cd04657">
    <property type="entry name" value="Piwi_ago-like"/>
    <property type="match status" value="1"/>
</dbReference>
<dbReference type="Pfam" id="PF02171">
    <property type="entry name" value="Piwi"/>
    <property type="match status" value="1"/>
</dbReference>
<dbReference type="InterPro" id="IPR032473">
    <property type="entry name" value="Argonaute_Mid_dom"/>
</dbReference>
<dbReference type="InterPro" id="IPR012337">
    <property type="entry name" value="RNaseH-like_sf"/>
</dbReference>
<organism evidence="6 7">
    <name type="scientific">Aquilegia coerulea</name>
    <name type="common">Rocky mountain columbine</name>
    <dbReference type="NCBI Taxonomy" id="218851"/>
    <lineage>
        <taxon>Eukaryota</taxon>
        <taxon>Viridiplantae</taxon>
        <taxon>Streptophyta</taxon>
        <taxon>Embryophyta</taxon>
        <taxon>Tracheophyta</taxon>
        <taxon>Spermatophyta</taxon>
        <taxon>Magnoliopsida</taxon>
        <taxon>Ranunculales</taxon>
        <taxon>Ranunculaceae</taxon>
        <taxon>Thalictroideae</taxon>
        <taxon>Aquilegia</taxon>
    </lineage>
</organism>
<dbReference type="Pfam" id="PF08699">
    <property type="entry name" value="ArgoL1"/>
    <property type="match status" value="1"/>
</dbReference>
<evidence type="ECO:0000256" key="1">
    <source>
        <dbReference type="ARBA" id="ARBA00008201"/>
    </source>
</evidence>
<name>A0A2G5E1S3_AQUCA</name>
<dbReference type="InterPro" id="IPR014811">
    <property type="entry name" value="ArgoL1"/>
</dbReference>
<dbReference type="AlphaFoldDB" id="A0A2G5E1S3"/>
<dbReference type="SUPFAM" id="SSF101690">
    <property type="entry name" value="PAZ domain"/>
    <property type="match status" value="1"/>
</dbReference>
<dbReference type="Pfam" id="PF16486">
    <property type="entry name" value="ArgoN"/>
    <property type="match status" value="1"/>
</dbReference>
<proteinExistence type="inferred from homology"/>
<evidence type="ECO:0000313" key="6">
    <source>
        <dbReference type="EMBL" id="PIA49690.1"/>
    </source>
</evidence>
<sequence length="876" mass="99447">MKNEEDNISAEKMLPPPPPPPPPPQRPMDTPGHGVLPMTRKANRTPMQRKGFGTNGRAMHLLTNHFQVTIPAKKLDDYYFYQYTVAVAHEDGSMVEGIGGGLGRKIINKLVETYGEAKEIELYGRNVAFDGERTLFTIGSSLPNHNNTFTVILEDLLPSSSSSRRYDDQDHEQDFKRAKRSAKSRTFNVEIRYANRIPMRLIANGGAMQEDALRVLDIILRQHAVMNNNPCLLVRQSFFVNMHGNFIDVGGGIQACRGFSSSFHTTQSGLSLIYDISTTVIVKAQSVLKFLQECDGVNIRGRIDWKKAERVLKHLRIKVATSQRELKICGLSEKPCREQLFAMKIKIGDDVQTKDVTIYDYFMMKHPHVAIDMSASLPCINVGKSNRPIYYPMQKALSSNQRSVLVDRTRQKPRDRKKVLEHSTTIEMYNKDPVLYACEISIDPHLTQVQGRVLSAPKLKVGNGQSLIPRDGRWNFMNKKLRRPVGIQSWAVVNFNAYHDVRWFCEKLIRSGRDKGLNIAPVHQIFDEGDYRRDEHPGSRVDKMFKKIMGAYPTFSDRPKFILCFLPEKKNCNLYGPWKRRSLISYGIITQCLAPGKANDQYFTNLLLKINAKLGGVNSELDLEDGRKIPLVSRYPTMILGMDVSHGSPGQVDVPSIAAVVSSREWPLMSCYRGLVKTQPSKEEMIESLCKPTSGRGDAGIIRELLIDFRRTCQIKQWPENIIIFRDGVSDSQFDQVLNFELEQIIKACKLLDEAWNPKFMVIVAQKNHHTRFFVPDSDDNVLPGTIIDRNVCHSQNNDFYLCAHKGILGTSRTVHYHVLLDDIGFSPNELQELVHSLSYAYAHLAAAQVAQMVKSDHNVEVPYFHREVSASMFFC</sequence>
<dbReference type="PROSITE" id="PS50821">
    <property type="entry name" value="PAZ"/>
    <property type="match status" value="1"/>
</dbReference>
<dbReference type="InterPro" id="IPR003165">
    <property type="entry name" value="Piwi"/>
</dbReference>
<dbReference type="Proteomes" id="UP000230069">
    <property type="component" value="Unassembled WGS sequence"/>
</dbReference>
<dbReference type="InterPro" id="IPR045246">
    <property type="entry name" value="Piwi_ago-like"/>
</dbReference>
<comment type="similarity">
    <text evidence="1">Belongs to the argonaute family. Ago subfamily.</text>
</comment>
<dbReference type="Pfam" id="PF16487">
    <property type="entry name" value="ArgoMid"/>
    <property type="match status" value="1"/>
</dbReference>
<evidence type="ECO:0000259" key="5">
    <source>
        <dbReference type="PROSITE" id="PS50822"/>
    </source>
</evidence>
<dbReference type="PROSITE" id="PS50822">
    <property type="entry name" value="PIWI"/>
    <property type="match status" value="1"/>
</dbReference>
<feature type="region of interest" description="Disordered" evidence="3">
    <location>
        <begin position="160"/>
        <end position="179"/>
    </location>
</feature>
<dbReference type="InterPro" id="IPR032472">
    <property type="entry name" value="ArgoL2"/>
</dbReference>
<dbReference type="Pfam" id="PF02170">
    <property type="entry name" value="PAZ"/>
    <property type="match status" value="1"/>
</dbReference>
<feature type="domain" description="PAZ" evidence="4">
    <location>
        <begin position="286"/>
        <end position="400"/>
    </location>
</feature>
<dbReference type="Gene3D" id="3.40.50.2300">
    <property type="match status" value="1"/>
</dbReference>
<dbReference type="GO" id="GO:0031047">
    <property type="term" value="P:regulatory ncRNA-mediated gene silencing"/>
    <property type="evidence" value="ECO:0007669"/>
    <property type="project" value="UniProtKB-KW"/>
</dbReference>
<keyword evidence="2" id="KW-0943">RNA-mediated gene silencing</keyword>
<gene>
    <name evidence="6" type="ORF">AQUCO_01300448v1</name>
</gene>
<feature type="compositionally biased region" description="Pro residues" evidence="3">
    <location>
        <begin position="14"/>
        <end position="26"/>
    </location>
</feature>
<dbReference type="Pfam" id="PF16488">
    <property type="entry name" value="ArgoL2"/>
    <property type="match status" value="1"/>
</dbReference>
<dbReference type="EMBL" id="KZ305030">
    <property type="protein sequence ID" value="PIA49690.1"/>
    <property type="molecule type" value="Genomic_DNA"/>
</dbReference>
<dbReference type="Gene3D" id="3.30.420.10">
    <property type="entry name" value="Ribonuclease H-like superfamily/Ribonuclease H"/>
    <property type="match status" value="1"/>
</dbReference>
<dbReference type="SMART" id="SM01163">
    <property type="entry name" value="DUF1785"/>
    <property type="match status" value="1"/>
</dbReference>
<dbReference type="Gene3D" id="2.170.260.10">
    <property type="entry name" value="paz domain"/>
    <property type="match status" value="1"/>
</dbReference>
<evidence type="ECO:0000313" key="7">
    <source>
        <dbReference type="Proteomes" id="UP000230069"/>
    </source>
</evidence>
<feature type="compositionally biased region" description="Basic and acidic residues" evidence="3">
    <location>
        <begin position="164"/>
        <end position="176"/>
    </location>
</feature>